<dbReference type="Proteomes" id="UP000249464">
    <property type="component" value="Unassembled WGS sequence"/>
</dbReference>
<dbReference type="EMBL" id="FQNC01000049">
    <property type="protein sequence ID" value="SGY81204.1"/>
    <property type="molecule type" value="Genomic_DNA"/>
</dbReference>
<organism evidence="1 2">
    <name type="scientific">Microbotryum silenes-dioicae</name>
    <dbReference type="NCBI Taxonomy" id="796604"/>
    <lineage>
        <taxon>Eukaryota</taxon>
        <taxon>Fungi</taxon>
        <taxon>Dikarya</taxon>
        <taxon>Basidiomycota</taxon>
        <taxon>Pucciniomycotina</taxon>
        <taxon>Microbotryomycetes</taxon>
        <taxon>Microbotryales</taxon>
        <taxon>Microbotryaceae</taxon>
        <taxon>Microbotryum</taxon>
    </lineage>
</organism>
<reference evidence="1 2" key="1">
    <citation type="submission" date="2016-11" db="EMBL/GenBank/DDBJ databases">
        <authorList>
            <person name="Jaros S."/>
            <person name="Januszkiewicz K."/>
            <person name="Wedrychowicz H."/>
        </authorList>
    </citation>
    <scope>NUCLEOTIDE SEQUENCE [LARGE SCALE GENOMIC DNA]</scope>
</reference>
<evidence type="ECO:0000313" key="1">
    <source>
        <dbReference type="EMBL" id="SGY81204.1"/>
    </source>
</evidence>
<dbReference type="AlphaFoldDB" id="A0A2X0P8L3"/>
<accession>A0A2X0P8L3</accession>
<evidence type="ECO:0000313" key="2">
    <source>
        <dbReference type="Proteomes" id="UP000249464"/>
    </source>
</evidence>
<sequence length="75" mass="8401">MGPMNMLAVFLSERCYSIPELHETPTRAWPEAEAQPLISRFCLRAISCGAISAPPRYAVSSASLQLESCQWLRLF</sequence>
<name>A0A2X0P8L3_9BASI</name>
<proteinExistence type="predicted"/>
<protein>
    <submittedName>
        <fullName evidence="1">BQ5605_C009g05485 protein</fullName>
    </submittedName>
</protein>
<gene>
    <name evidence="1" type="primary">BQ5605_C009g05485</name>
    <name evidence="1" type="ORF">BQ5605_C009G05485</name>
</gene>
<keyword evidence="2" id="KW-1185">Reference proteome</keyword>